<feature type="region of interest" description="Disordered" evidence="4">
    <location>
        <begin position="88"/>
        <end position="107"/>
    </location>
</feature>
<protein>
    <submittedName>
        <fullName evidence="7">PSME3-interacting protein</fullName>
    </submittedName>
</protein>
<dbReference type="Proteomes" id="UP000694843">
    <property type="component" value="Unplaced"/>
</dbReference>
<evidence type="ECO:0000259" key="5">
    <source>
        <dbReference type="Pfam" id="PF10187"/>
    </source>
</evidence>
<feature type="region of interest" description="Disordered" evidence="4">
    <location>
        <begin position="123"/>
        <end position="142"/>
    </location>
</feature>
<comment type="subcellular location">
    <subcellularLocation>
        <location evidence="1">Nucleus</location>
    </subcellularLocation>
</comment>
<feature type="compositionally biased region" description="Acidic residues" evidence="4">
    <location>
        <begin position="236"/>
        <end position="249"/>
    </location>
</feature>
<gene>
    <name evidence="7" type="primary">LOC108677436</name>
</gene>
<keyword evidence="6" id="KW-1185">Reference proteome</keyword>
<feature type="region of interest" description="Disordered" evidence="4">
    <location>
        <begin position="150"/>
        <end position="206"/>
    </location>
</feature>
<organism evidence="6 7">
    <name type="scientific">Hyalella azteca</name>
    <name type="common">Amphipod</name>
    <dbReference type="NCBI Taxonomy" id="294128"/>
    <lineage>
        <taxon>Eukaryota</taxon>
        <taxon>Metazoa</taxon>
        <taxon>Ecdysozoa</taxon>
        <taxon>Arthropoda</taxon>
        <taxon>Crustacea</taxon>
        <taxon>Multicrustacea</taxon>
        <taxon>Malacostraca</taxon>
        <taxon>Eumalacostraca</taxon>
        <taxon>Peracarida</taxon>
        <taxon>Amphipoda</taxon>
        <taxon>Senticaudata</taxon>
        <taxon>Talitrida</taxon>
        <taxon>Talitroidea</taxon>
        <taxon>Hyalellidae</taxon>
        <taxon>Hyalella</taxon>
    </lineage>
</organism>
<dbReference type="GO" id="GO:0005634">
    <property type="term" value="C:nucleus"/>
    <property type="evidence" value="ECO:0007669"/>
    <property type="project" value="UniProtKB-SubCell"/>
</dbReference>
<keyword evidence="2" id="KW-0539">Nucleus</keyword>
<accession>A0A8B7P520</accession>
<dbReference type="InterPro" id="IPR039845">
    <property type="entry name" value="FAM192A"/>
</dbReference>
<dbReference type="Pfam" id="PF10187">
    <property type="entry name" value="FAM192A_Fyv6_N"/>
    <property type="match status" value="1"/>
</dbReference>
<feature type="region of interest" description="Disordered" evidence="4">
    <location>
        <begin position="25"/>
        <end position="45"/>
    </location>
</feature>
<feature type="compositionally biased region" description="Acidic residues" evidence="4">
    <location>
        <begin position="30"/>
        <end position="39"/>
    </location>
</feature>
<feature type="coiled-coil region" evidence="3">
    <location>
        <begin position="46"/>
        <end position="76"/>
    </location>
</feature>
<feature type="compositionally biased region" description="Polar residues" evidence="4">
    <location>
        <begin position="183"/>
        <end position="193"/>
    </location>
</feature>
<feature type="domain" description="FAM192A/Fyv6 N-terminal" evidence="5">
    <location>
        <begin position="5"/>
        <end position="107"/>
    </location>
</feature>
<evidence type="ECO:0000256" key="1">
    <source>
        <dbReference type="ARBA" id="ARBA00004123"/>
    </source>
</evidence>
<dbReference type="KEGG" id="hazt:108677436"/>
<dbReference type="PANTHER" id="PTHR13495">
    <property type="entry name" value="NEFA-INTERACTING NUCLEAR PROTEIN NIP30"/>
    <property type="match status" value="1"/>
</dbReference>
<keyword evidence="3" id="KW-0175">Coiled coil</keyword>
<evidence type="ECO:0000313" key="6">
    <source>
        <dbReference type="Proteomes" id="UP000694843"/>
    </source>
</evidence>
<dbReference type="InterPro" id="IPR019331">
    <property type="entry name" value="FAM192A/Fyv6_N"/>
</dbReference>
<dbReference type="AlphaFoldDB" id="A0A8B7P520"/>
<evidence type="ECO:0000256" key="4">
    <source>
        <dbReference type="SAM" id="MobiDB-lite"/>
    </source>
</evidence>
<evidence type="ECO:0000256" key="2">
    <source>
        <dbReference type="ARBA" id="ARBA00023242"/>
    </source>
</evidence>
<dbReference type="PANTHER" id="PTHR13495:SF0">
    <property type="entry name" value="PSME3-INTERACTING PROTEIN"/>
    <property type="match status" value="1"/>
</dbReference>
<dbReference type="OMA" id="HKMNAER"/>
<dbReference type="OrthoDB" id="75807at2759"/>
<dbReference type="GeneID" id="108677436"/>
<reference evidence="7" key="1">
    <citation type="submission" date="2025-08" db="UniProtKB">
        <authorList>
            <consortium name="RefSeq"/>
        </authorList>
    </citation>
    <scope>IDENTIFICATION</scope>
    <source>
        <tissue evidence="7">Whole organism</tissue>
    </source>
</reference>
<dbReference type="RefSeq" id="XP_018021143.1">
    <property type="nucleotide sequence ID" value="XM_018165654.2"/>
</dbReference>
<evidence type="ECO:0000256" key="3">
    <source>
        <dbReference type="SAM" id="Coils"/>
    </source>
</evidence>
<feature type="region of interest" description="Disordered" evidence="4">
    <location>
        <begin position="229"/>
        <end position="274"/>
    </location>
</feature>
<proteinExistence type="predicted"/>
<evidence type="ECO:0000313" key="7">
    <source>
        <dbReference type="RefSeq" id="XP_018021143.1"/>
    </source>
</evidence>
<feature type="compositionally biased region" description="Low complexity" evidence="4">
    <location>
        <begin position="123"/>
        <end position="140"/>
    </location>
</feature>
<sequence>MSNRFISESDIEAKKKILKEAWNLTKREGDPEEPPEEPPVDNRTLYHRLEEQRLRKQEEYEDAHRLKNMVRGLEDDEIEFLEMVDRTKMEQEKKVRDEESSALSDFRKRRAEIEMARASELVSAVTHSSSGTSSRNKTNSQKSLLSAAIKRKGDGLNDSTTPSKKQRCDADADTSVASKDDSNGTIPSATNADASPDENGIEDCTGLPSPAVVGATGYLQCVGTLPGLGNYTDSSDSMEDSTTDSDEEPVSQCASVRHKTKSKKGGGCGGGGCC</sequence>
<name>A0A8B7P520_HYAAZ</name>
<feature type="compositionally biased region" description="Gly residues" evidence="4">
    <location>
        <begin position="265"/>
        <end position="274"/>
    </location>
</feature>
<feature type="compositionally biased region" description="Basic and acidic residues" evidence="4">
    <location>
        <begin position="88"/>
        <end position="99"/>
    </location>
</feature>